<protein>
    <submittedName>
        <fullName evidence="1">Uncharacterized protein</fullName>
    </submittedName>
</protein>
<accession>A0A5B7F9L1</accession>
<name>A0A5B7F9L1_PORTR</name>
<evidence type="ECO:0000313" key="2">
    <source>
        <dbReference type="Proteomes" id="UP000324222"/>
    </source>
</evidence>
<keyword evidence="2" id="KW-1185">Reference proteome</keyword>
<dbReference type="Proteomes" id="UP000324222">
    <property type="component" value="Unassembled WGS sequence"/>
</dbReference>
<comment type="caution">
    <text evidence="1">The sequence shown here is derived from an EMBL/GenBank/DDBJ whole genome shotgun (WGS) entry which is preliminary data.</text>
</comment>
<reference evidence="1 2" key="1">
    <citation type="submission" date="2019-05" db="EMBL/GenBank/DDBJ databases">
        <title>Another draft genome of Portunus trituberculatus and its Hox gene families provides insights of decapod evolution.</title>
        <authorList>
            <person name="Jeong J.-H."/>
            <person name="Song I."/>
            <person name="Kim S."/>
            <person name="Choi T."/>
            <person name="Kim D."/>
            <person name="Ryu S."/>
            <person name="Kim W."/>
        </authorList>
    </citation>
    <scope>NUCLEOTIDE SEQUENCE [LARGE SCALE GENOMIC DNA]</scope>
    <source>
        <tissue evidence="1">Muscle</tissue>
    </source>
</reference>
<proteinExistence type="predicted"/>
<dbReference type="AlphaFoldDB" id="A0A5B7F9L1"/>
<sequence>MTAEMAFSFYQIRSEGVCGVQETEAREALGAALRWKVRCGALDAGRTPGTVTRLMEGQRTVMQPRPRSDVTVTHEYIV</sequence>
<dbReference type="EMBL" id="VSRR010005181">
    <property type="protein sequence ID" value="MPC41773.1"/>
    <property type="molecule type" value="Genomic_DNA"/>
</dbReference>
<evidence type="ECO:0000313" key="1">
    <source>
        <dbReference type="EMBL" id="MPC41773.1"/>
    </source>
</evidence>
<organism evidence="1 2">
    <name type="scientific">Portunus trituberculatus</name>
    <name type="common">Swimming crab</name>
    <name type="synonym">Neptunus trituberculatus</name>
    <dbReference type="NCBI Taxonomy" id="210409"/>
    <lineage>
        <taxon>Eukaryota</taxon>
        <taxon>Metazoa</taxon>
        <taxon>Ecdysozoa</taxon>
        <taxon>Arthropoda</taxon>
        <taxon>Crustacea</taxon>
        <taxon>Multicrustacea</taxon>
        <taxon>Malacostraca</taxon>
        <taxon>Eumalacostraca</taxon>
        <taxon>Eucarida</taxon>
        <taxon>Decapoda</taxon>
        <taxon>Pleocyemata</taxon>
        <taxon>Brachyura</taxon>
        <taxon>Eubrachyura</taxon>
        <taxon>Portunoidea</taxon>
        <taxon>Portunidae</taxon>
        <taxon>Portuninae</taxon>
        <taxon>Portunus</taxon>
    </lineage>
</organism>
<gene>
    <name evidence="1" type="ORF">E2C01_035376</name>
</gene>